<accession>A0A8K0SK91</accession>
<reference evidence="2" key="1">
    <citation type="journal article" date="2021" name="Nat. Commun.">
        <title>Genetic determinants of endophytism in the Arabidopsis root mycobiome.</title>
        <authorList>
            <person name="Mesny F."/>
            <person name="Miyauchi S."/>
            <person name="Thiergart T."/>
            <person name="Pickel B."/>
            <person name="Atanasova L."/>
            <person name="Karlsson M."/>
            <person name="Huettel B."/>
            <person name="Barry K.W."/>
            <person name="Haridas S."/>
            <person name="Chen C."/>
            <person name="Bauer D."/>
            <person name="Andreopoulos W."/>
            <person name="Pangilinan J."/>
            <person name="LaButti K."/>
            <person name="Riley R."/>
            <person name="Lipzen A."/>
            <person name="Clum A."/>
            <person name="Drula E."/>
            <person name="Henrissat B."/>
            <person name="Kohler A."/>
            <person name="Grigoriev I.V."/>
            <person name="Martin F.M."/>
            <person name="Hacquard S."/>
        </authorList>
    </citation>
    <scope>NUCLEOTIDE SEQUENCE</scope>
    <source>
        <strain evidence="2">MPI-CAGE-CH-0235</strain>
    </source>
</reference>
<evidence type="ECO:0000256" key="1">
    <source>
        <dbReference type="SAM" id="SignalP"/>
    </source>
</evidence>
<dbReference type="AlphaFoldDB" id="A0A8K0SK91"/>
<evidence type="ECO:0000313" key="2">
    <source>
        <dbReference type="EMBL" id="KAH7309791.1"/>
    </source>
</evidence>
<keyword evidence="1" id="KW-0732">Signal</keyword>
<evidence type="ECO:0008006" key="4">
    <source>
        <dbReference type="Google" id="ProtNLM"/>
    </source>
</evidence>
<dbReference type="Proteomes" id="UP000813444">
    <property type="component" value="Unassembled WGS sequence"/>
</dbReference>
<dbReference type="EMBL" id="JAGPNK010000013">
    <property type="protein sequence ID" value="KAH7309791.1"/>
    <property type="molecule type" value="Genomic_DNA"/>
</dbReference>
<feature type="chain" id="PRO_5035452417" description="Secreted protein" evidence="1">
    <location>
        <begin position="18"/>
        <end position="76"/>
    </location>
</feature>
<name>A0A8K0SK91_9HYPO</name>
<comment type="caution">
    <text evidence="2">The sequence shown here is derived from an EMBL/GenBank/DDBJ whole genome shotgun (WGS) entry which is preliminary data.</text>
</comment>
<keyword evidence="3" id="KW-1185">Reference proteome</keyword>
<evidence type="ECO:0000313" key="3">
    <source>
        <dbReference type="Proteomes" id="UP000813444"/>
    </source>
</evidence>
<protein>
    <recommendedName>
        <fullName evidence="4">Secreted protein</fullName>
    </recommendedName>
</protein>
<gene>
    <name evidence="2" type="ORF">B0I35DRAFT_86634</name>
</gene>
<sequence length="76" mass="8969">MYLIFFFFFSFLQGSSEMRFYPCLQPHPVQAHPLYLSLPTHLIPLSPSFPPRSPSPPPPFFFFLRGDQPKQPWSWP</sequence>
<proteinExistence type="predicted"/>
<organism evidence="2 3">
    <name type="scientific">Stachybotrys elegans</name>
    <dbReference type="NCBI Taxonomy" id="80388"/>
    <lineage>
        <taxon>Eukaryota</taxon>
        <taxon>Fungi</taxon>
        <taxon>Dikarya</taxon>
        <taxon>Ascomycota</taxon>
        <taxon>Pezizomycotina</taxon>
        <taxon>Sordariomycetes</taxon>
        <taxon>Hypocreomycetidae</taxon>
        <taxon>Hypocreales</taxon>
        <taxon>Stachybotryaceae</taxon>
        <taxon>Stachybotrys</taxon>
    </lineage>
</organism>
<feature type="signal peptide" evidence="1">
    <location>
        <begin position="1"/>
        <end position="17"/>
    </location>
</feature>